<gene>
    <name evidence="2" type="ORF">SAMN02745120_2615</name>
</gene>
<proteinExistence type="predicted"/>
<reference evidence="3" key="1">
    <citation type="submission" date="2017-02" db="EMBL/GenBank/DDBJ databases">
        <authorList>
            <person name="Varghese N."/>
            <person name="Submissions S."/>
        </authorList>
    </citation>
    <scope>NUCLEOTIDE SEQUENCE [LARGE SCALE GENOMIC DNA]</scope>
    <source>
        <strain evidence="3">ATCC 35199</strain>
    </source>
</reference>
<dbReference type="RefSeq" id="WP_079590385.1">
    <property type="nucleotide sequence ID" value="NZ_FUYN01000007.1"/>
</dbReference>
<dbReference type="Gene3D" id="1.20.120.340">
    <property type="entry name" value="Flagellar protein FliS"/>
    <property type="match status" value="1"/>
</dbReference>
<keyword evidence="2" id="KW-0282">Flagellum</keyword>
<keyword evidence="1" id="KW-0175">Coiled coil</keyword>
<dbReference type="SUPFAM" id="SSF101116">
    <property type="entry name" value="Flagellar export chaperone FliS"/>
    <property type="match status" value="1"/>
</dbReference>
<dbReference type="InterPro" id="IPR036584">
    <property type="entry name" value="FliS_sf"/>
</dbReference>
<protein>
    <submittedName>
        <fullName evidence="2">Flagellar protein FliS</fullName>
    </submittedName>
</protein>
<dbReference type="AlphaFoldDB" id="A0A1T5D7I2"/>
<keyword evidence="3" id="KW-1185">Reference proteome</keyword>
<dbReference type="GO" id="GO:0044780">
    <property type="term" value="P:bacterial-type flagellum assembly"/>
    <property type="evidence" value="ECO:0007669"/>
    <property type="project" value="InterPro"/>
</dbReference>
<keyword evidence="2" id="KW-0969">Cilium</keyword>
<evidence type="ECO:0000313" key="3">
    <source>
        <dbReference type="Proteomes" id="UP000243406"/>
    </source>
</evidence>
<dbReference type="OrthoDB" id="1767099at2"/>
<keyword evidence="2" id="KW-0966">Cell projection</keyword>
<dbReference type="InterPro" id="IPR003713">
    <property type="entry name" value="FliS"/>
</dbReference>
<accession>A0A1T5D7I2</accession>
<evidence type="ECO:0000313" key="2">
    <source>
        <dbReference type="EMBL" id="SKB67503.1"/>
    </source>
</evidence>
<feature type="coiled-coil region" evidence="1">
    <location>
        <begin position="21"/>
        <end position="48"/>
    </location>
</feature>
<evidence type="ECO:0000256" key="1">
    <source>
        <dbReference type="SAM" id="Coils"/>
    </source>
</evidence>
<name>A0A1T5D7I2_9FIRM</name>
<sequence length="162" mass="18446">MSYKDELAVKIATYSGEQMVALAYEALIENLQDAKEAINLKEKDILNEKIDHNREILAHLTATLGIEEDEVSLTTKQLYLYINKLMTDGVMRYNIAAIDEAIKIIIPLRDGWRELSLKLMELESQKMQSNQSKSEKASVYTGMTYGKSDVSIYSDSKDWEKG</sequence>
<organism evidence="2 3">
    <name type="scientific">Acetoanaerobium noterae</name>
    <dbReference type="NCBI Taxonomy" id="745369"/>
    <lineage>
        <taxon>Bacteria</taxon>
        <taxon>Bacillati</taxon>
        <taxon>Bacillota</taxon>
        <taxon>Clostridia</taxon>
        <taxon>Peptostreptococcales</taxon>
        <taxon>Filifactoraceae</taxon>
        <taxon>Acetoanaerobium</taxon>
    </lineage>
</organism>
<dbReference type="EMBL" id="FUYN01000007">
    <property type="protein sequence ID" value="SKB67503.1"/>
    <property type="molecule type" value="Genomic_DNA"/>
</dbReference>
<dbReference type="Proteomes" id="UP000243406">
    <property type="component" value="Unassembled WGS sequence"/>
</dbReference>
<dbReference type="CDD" id="cd16098">
    <property type="entry name" value="FliS"/>
    <property type="match status" value="1"/>
</dbReference>
<dbReference type="Pfam" id="PF02561">
    <property type="entry name" value="FliS"/>
    <property type="match status" value="1"/>
</dbReference>